<dbReference type="Proteomes" id="UP001549749">
    <property type="component" value="Unassembled WGS sequence"/>
</dbReference>
<accession>A0ABV2T0X4</accession>
<organism evidence="2 3">
    <name type="scientific">Chitinophaga defluvii</name>
    <dbReference type="NCBI Taxonomy" id="3163343"/>
    <lineage>
        <taxon>Bacteria</taxon>
        <taxon>Pseudomonadati</taxon>
        <taxon>Bacteroidota</taxon>
        <taxon>Chitinophagia</taxon>
        <taxon>Chitinophagales</taxon>
        <taxon>Chitinophagaceae</taxon>
        <taxon>Chitinophaga</taxon>
    </lineage>
</organism>
<comment type="caution">
    <text evidence="2">The sequence shown here is derived from an EMBL/GenBank/DDBJ whole genome shotgun (WGS) entry which is preliminary data.</text>
</comment>
<sequence length="100" mass="11912">MIRIRGLLLFYRNLFWPTFIITLCCCHIVRIWGISTLGPLIWLKLLSDALAFYFLKVYRSKQLYFFYNLRLSYTILIVFSVIADLALFSLALSFTQIFLR</sequence>
<keyword evidence="3" id="KW-1185">Reference proteome</keyword>
<name>A0ABV2T0X4_9BACT</name>
<dbReference type="EMBL" id="JBEXAC010000001">
    <property type="protein sequence ID" value="MET6996672.1"/>
    <property type="molecule type" value="Genomic_DNA"/>
</dbReference>
<evidence type="ECO:0000256" key="1">
    <source>
        <dbReference type="SAM" id="Phobius"/>
    </source>
</evidence>
<gene>
    <name evidence="2" type="ORF">ABR189_04810</name>
</gene>
<protein>
    <submittedName>
        <fullName evidence="2">Uncharacterized protein</fullName>
    </submittedName>
</protein>
<feature type="transmembrane region" description="Helical" evidence="1">
    <location>
        <begin position="14"/>
        <end position="34"/>
    </location>
</feature>
<reference evidence="2 3" key="1">
    <citation type="submission" date="2024-06" db="EMBL/GenBank/DDBJ databases">
        <title>Chitinophaga defluvii sp. nov., isolated from municipal sewage.</title>
        <authorList>
            <person name="Zhang L."/>
        </authorList>
    </citation>
    <scope>NUCLEOTIDE SEQUENCE [LARGE SCALE GENOMIC DNA]</scope>
    <source>
        <strain evidence="2 3">H8</strain>
    </source>
</reference>
<feature type="transmembrane region" description="Helical" evidence="1">
    <location>
        <begin position="40"/>
        <end position="59"/>
    </location>
</feature>
<keyword evidence="1" id="KW-1133">Transmembrane helix</keyword>
<proteinExistence type="predicted"/>
<dbReference type="RefSeq" id="WP_354659313.1">
    <property type="nucleotide sequence ID" value="NZ_JBEXAC010000001.1"/>
</dbReference>
<evidence type="ECO:0000313" key="3">
    <source>
        <dbReference type="Proteomes" id="UP001549749"/>
    </source>
</evidence>
<evidence type="ECO:0000313" key="2">
    <source>
        <dbReference type="EMBL" id="MET6996672.1"/>
    </source>
</evidence>
<keyword evidence="1" id="KW-0812">Transmembrane</keyword>
<feature type="transmembrane region" description="Helical" evidence="1">
    <location>
        <begin position="71"/>
        <end position="99"/>
    </location>
</feature>
<keyword evidence="1" id="KW-0472">Membrane</keyword>